<dbReference type="AlphaFoldDB" id="A0A132BVV6"/>
<proteinExistence type="predicted"/>
<reference evidence="1 2" key="1">
    <citation type="submission" date="2015-12" db="EMBL/GenBank/DDBJ databases">
        <title>Genome sequence of the marine Rhodobacteraceae strain O3.65, Candidatus Tritonibacter horizontis.</title>
        <authorList>
            <person name="Poehlein A."/>
            <person name="Giebel H.A."/>
            <person name="Voget S."/>
            <person name="Brinkhoff T."/>
        </authorList>
    </citation>
    <scope>NUCLEOTIDE SEQUENCE [LARGE SCALE GENOMIC DNA]</scope>
    <source>
        <strain evidence="1 2">O3.65</strain>
    </source>
</reference>
<gene>
    <name evidence="1" type="ORF">TRIHO_28400</name>
</gene>
<sequence length="123" mass="12942">MTTKHVYRFDFYVAAEHAAACNRAANALGRDGDNFRTRLSSTGEEPATHLGGSTVETALFVAAVASAPALPAGVDWPEGLVVGDWQAVADHLSAVSRPADSPEARGQFDALIAQANLHRIKGD</sequence>
<keyword evidence="2" id="KW-1185">Reference proteome</keyword>
<dbReference type="EMBL" id="LPUY01000077">
    <property type="protein sequence ID" value="KUP92202.1"/>
    <property type="molecule type" value="Genomic_DNA"/>
</dbReference>
<dbReference type="OrthoDB" id="7866332at2"/>
<protein>
    <submittedName>
        <fullName evidence="1">Uncharacterized protein</fullName>
    </submittedName>
</protein>
<accession>A0A132BVV6</accession>
<evidence type="ECO:0000313" key="1">
    <source>
        <dbReference type="EMBL" id="KUP92202.1"/>
    </source>
</evidence>
<comment type="caution">
    <text evidence="1">The sequence shown here is derived from an EMBL/GenBank/DDBJ whole genome shotgun (WGS) entry which is preliminary data.</text>
</comment>
<dbReference type="RefSeq" id="WP_068244966.1">
    <property type="nucleotide sequence ID" value="NZ_LPUY01000077.1"/>
</dbReference>
<name>A0A132BVV6_9RHOB</name>
<organism evidence="1 2">
    <name type="scientific">Tritonibacter horizontis</name>
    <dbReference type="NCBI Taxonomy" id="1768241"/>
    <lineage>
        <taxon>Bacteria</taxon>
        <taxon>Pseudomonadati</taxon>
        <taxon>Pseudomonadota</taxon>
        <taxon>Alphaproteobacteria</taxon>
        <taxon>Rhodobacterales</taxon>
        <taxon>Paracoccaceae</taxon>
        <taxon>Tritonibacter</taxon>
    </lineage>
</organism>
<dbReference type="Proteomes" id="UP000068382">
    <property type="component" value="Unassembled WGS sequence"/>
</dbReference>
<evidence type="ECO:0000313" key="2">
    <source>
        <dbReference type="Proteomes" id="UP000068382"/>
    </source>
</evidence>